<dbReference type="EMBL" id="WSLF01000001">
    <property type="protein sequence ID" value="KAE9637294.1"/>
    <property type="molecule type" value="Genomic_DNA"/>
</dbReference>
<evidence type="ECO:0000256" key="4">
    <source>
        <dbReference type="ARBA" id="ARBA00022807"/>
    </source>
</evidence>
<keyword evidence="1" id="KW-0690">Ribosome biogenesis</keyword>
<organism evidence="7 8">
    <name type="scientific">Defluviitalea raffinosedens</name>
    <dbReference type="NCBI Taxonomy" id="1450156"/>
    <lineage>
        <taxon>Bacteria</taxon>
        <taxon>Bacillati</taxon>
        <taxon>Bacillota</taxon>
        <taxon>Clostridia</taxon>
        <taxon>Lachnospirales</taxon>
        <taxon>Defluviitaleaceae</taxon>
        <taxon>Defluviitalea</taxon>
    </lineage>
</organism>
<name>A0A7C8HIG7_9FIRM</name>
<evidence type="ECO:0000313" key="7">
    <source>
        <dbReference type="EMBL" id="KAE9637294.1"/>
    </source>
</evidence>
<evidence type="ECO:0000256" key="1">
    <source>
        <dbReference type="ARBA" id="ARBA00022517"/>
    </source>
</evidence>
<dbReference type="RefSeq" id="WP_158739204.1">
    <property type="nucleotide sequence ID" value="NZ_JAFBEP010000006.1"/>
</dbReference>
<dbReference type="Gene3D" id="3.30.70.1490">
    <property type="entry name" value="Cysteine protease Prp"/>
    <property type="match status" value="1"/>
</dbReference>
<dbReference type="OrthoDB" id="48998at2"/>
<dbReference type="GO" id="GO:0042254">
    <property type="term" value="P:ribosome biogenesis"/>
    <property type="evidence" value="ECO:0007669"/>
    <property type="project" value="UniProtKB-KW"/>
</dbReference>
<evidence type="ECO:0000256" key="5">
    <source>
        <dbReference type="ARBA" id="ARBA00044503"/>
    </source>
</evidence>
<gene>
    <name evidence="7" type="ORF">GND95_02360</name>
</gene>
<evidence type="ECO:0000256" key="2">
    <source>
        <dbReference type="ARBA" id="ARBA00022670"/>
    </source>
</evidence>
<evidence type="ECO:0000256" key="3">
    <source>
        <dbReference type="ARBA" id="ARBA00022801"/>
    </source>
</evidence>
<dbReference type="InterPro" id="IPR007422">
    <property type="entry name" value="Peptidase_Prp"/>
</dbReference>
<dbReference type="CDD" id="cd16332">
    <property type="entry name" value="Prp-like"/>
    <property type="match status" value="1"/>
</dbReference>
<keyword evidence="4" id="KW-0788">Thiol protease</keyword>
<accession>A0A7C8HIG7</accession>
<dbReference type="AlphaFoldDB" id="A0A7C8HIG7"/>
<protein>
    <recommendedName>
        <fullName evidence="6">Ribosomal processing cysteine protease Prp</fullName>
    </recommendedName>
</protein>
<keyword evidence="2 7" id="KW-0645">Protease</keyword>
<evidence type="ECO:0000313" key="8">
    <source>
        <dbReference type="Proteomes" id="UP000483018"/>
    </source>
</evidence>
<dbReference type="GO" id="GO:0006508">
    <property type="term" value="P:proteolysis"/>
    <property type="evidence" value="ECO:0007669"/>
    <property type="project" value="UniProtKB-KW"/>
</dbReference>
<reference evidence="7 8" key="1">
    <citation type="submission" date="2019-12" db="EMBL/GenBank/DDBJ databases">
        <title>Defluviitalea raffinosedens, isolated from a biogas fermenter, genome sequencing and characterization.</title>
        <authorList>
            <person name="Rettenmaier R."/>
            <person name="Schneider M."/>
            <person name="Neuhaus K."/>
            <person name="Liebl W."/>
            <person name="Zverlov V."/>
        </authorList>
    </citation>
    <scope>NUCLEOTIDE SEQUENCE [LARGE SCALE GENOMIC DNA]</scope>
    <source>
        <strain evidence="7 8">249c-K6</strain>
    </source>
</reference>
<keyword evidence="8" id="KW-1185">Reference proteome</keyword>
<dbReference type="InterPro" id="IPR036764">
    <property type="entry name" value="Peptidase_Prp_sf"/>
</dbReference>
<dbReference type="Pfam" id="PF04327">
    <property type="entry name" value="Peptidase_Prp"/>
    <property type="match status" value="1"/>
</dbReference>
<comment type="caution">
    <text evidence="7">The sequence shown here is derived from an EMBL/GenBank/DDBJ whole genome shotgun (WGS) entry which is preliminary data.</text>
</comment>
<dbReference type="SUPFAM" id="SSF118010">
    <property type="entry name" value="TM1457-like"/>
    <property type="match status" value="1"/>
</dbReference>
<proteinExistence type="inferred from homology"/>
<dbReference type="Proteomes" id="UP000483018">
    <property type="component" value="Unassembled WGS sequence"/>
</dbReference>
<dbReference type="GO" id="GO:0008234">
    <property type="term" value="F:cysteine-type peptidase activity"/>
    <property type="evidence" value="ECO:0007669"/>
    <property type="project" value="UniProtKB-KW"/>
</dbReference>
<comment type="similarity">
    <text evidence="5">Belongs to the Prp family.</text>
</comment>
<dbReference type="PANTHER" id="PTHR39178">
    <property type="entry name" value="HYPOTHETICAL RIBOSOME-ASSOCIATED PROTEIN"/>
    <property type="match status" value="1"/>
</dbReference>
<keyword evidence="3" id="KW-0378">Hydrolase</keyword>
<evidence type="ECO:0000256" key="6">
    <source>
        <dbReference type="ARBA" id="ARBA00044538"/>
    </source>
</evidence>
<dbReference type="PANTHER" id="PTHR39178:SF1">
    <property type="entry name" value="RIBOSOMAL-PROCESSING CYSTEINE PROTEASE PRP"/>
    <property type="match status" value="1"/>
</dbReference>
<sequence>MIKVEFYYNSSEILCGFQISGHSGYSEYGSDIVCAGVSALAINTVNSIQKLTRDNIEVNYEDEGGYLKCILPESTRTNVSKETLLLLQALELGITNIQKDYKKYIHISYREV</sequence>